<dbReference type="Pfam" id="PF13403">
    <property type="entry name" value="Hint_2"/>
    <property type="match status" value="1"/>
</dbReference>
<dbReference type="InterPro" id="IPR036844">
    <property type="entry name" value="Hint_dom_sf"/>
</dbReference>
<gene>
    <name evidence="2" type="ORF">OL599_17960</name>
</gene>
<reference evidence="2" key="1">
    <citation type="submission" date="2022-09" db="EMBL/GenBank/DDBJ databases">
        <title>Rhodovastum sp. nov. RN2-1 isolated from soil in Seongnam, South Korea.</title>
        <authorList>
            <person name="Le N.T."/>
        </authorList>
    </citation>
    <scope>NUCLEOTIDE SEQUENCE</scope>
    <source>
        <strain evidence="2">RN2-1</strain>
    </source>
</reference>
<comment type="caution">
    <text evidence="2">The sequence shown here is derived from an EMBL/GenBank/DDBJ whole genome shotgun (WGS) entry which is preliminary data.</text>
</comment>
<evidence type="ECO:0000313" key="2">
    <source>
        <dbReference type="EMBL" id="MCW3476451.1"/>
    </source>
</evidence>
<protein>
    <submittedName>
        <fullName evidence="2">Hint domain-containing protein</fullName>
    </submittedName>
</protein>
<proteinExistence type="predicted"/>
<dbReference type="Proteomes" id="UP001165679">
    <property type="component" value="Unassembled WGS sequence"/>
</dbReference>
<dbReference type="EMBL" id="JAPDNT010000019">
    <property type="protein sequence ID" value="MCW3476451.1"/>
    <property type="molecule type" value="Genomic_DNA"/>
</dbReference>
<sequence length="1339" mass="132214">MTPANWTGSAVPDDMLADATIAAAGTYTVTIADSETITADSVLLNAANASLSIAGTLVLGGAQALLTLKAGALKGAGTIQGGAVKGSGGVLAMSGTLDGVTVLGTLAPGRFTPISVRNGLTVKTVAGASPGTIDLTGGALTVLDSETLDNVVIGLRGPFGVLQLGMAGGMLTLGPHVVLTAAGGAITAPEGGTLTNLGSLVVNTDLAGFGVTIEPTLVNAGTMALSAGSGNRATLSGLAFTNTGTLTLGASTTLDVANAAGSFANTGTIGLKSGAILKIDRNTTLAGIGLIDNAGGQLRLGGTLDLGGGTLDAGGTGAFSNAMLSGTVKDGTIRMHGGMLALPGATLDGITLRGTLDISQPVGKPGYTVNVAGGLGADTQGGTEAVLVNAAGDQFNFLDSTTLDDLTLIVGVSSGGFAVPASGISVQGGGTLTLGGGATLAATASAFLSAAGLVNLGQIQVGSGAFLAMTLDGFSNAGSIAIGSGGTLEIDTNTTLAQFIADAGTISTAGGVLALGGTLDLAGGTLDIAATGLFSSLRLAGTVTGGTIRPDGGTLAMGAQTLLGFGTTVVTGPTLDGITVLGTLDLGASSSGVSIVNGLTVLAADGGVPGMIDLTAGQLSILDAETLDHVAIRLGTSAAPPSPVSYSIWDRGTGQALTLGPDTAVTMAGSATISVDTLVNEGLIDAAAQVLSITGQTIRNAGVITLNGGTLELSGPQGSDNSGTIRADGASGLNLSGATFSNSGLLQAASGTLTVGPGLLNVSGTTLNGGTYEADAGATLDLGPAAPLATVNASIVLDGAGSALAAFNADLGAYQAIEATLKTIGASGTLAVLGGRDYVAAGSIAAAGVLQLGGGSLIAGGVAVAAGGLLTGFGTLASTILNVGTIDAAGGLLSVATLTGAGVLQVDPGATLELTTGTNQNVFFNFQGGALKLDAPAAFAGKIGGFGPGNTLILAGAQASSASLDGNLLNVTLAAGGTLSYGLIGTLANIGVDVGTDAFGNADITLQAPPAGACYMNGTRLLTAHGELPVEALRPGDHVVTLLGRQLARVRWIGHRHVDCRRHPAPEEVWPVRVQADAFGPGMPLRDLFLSPDHAVFVGSKRDRVLIPVRYLVNGMTVAQVPVDRLAYFHVELDRHDILLAEGLPAESYLDTGNRGCFANGGEAAALHPDFAMTIWRDRGCAPLVLSGPALAAARAGLLAQAAALGRGLTEAPDLHVLDRGAAIRPTIEGNIWRFRLPEGAGLVRLRSRVMVPAHTRPASDDHRRLGVAVARLRLDGQDVPAGDPRRGDGWHDAEPDWQWTNGDAALACAGARWLEATLLPLSRYWAEDAPPPARAACV</sequence>
<name>A0AA41YM65_9PROT</name>
<evidence type="ECO:0000313" key="3">
    <source>
        <dbReference type="Proteomes" id="UP001165679"/>
    </source>
</evidence>
<organism evidence="2 3">
    <name type="scientific">Limobrevibacterium gyesilva</name>
    <dbReference type="NCBI Taxonomy" id="2991712"/>
    <lineage>
        <taxon>Bacteria</taxon>
        <taxon>Pseudomonadati</taxon>
        <taxon>Pseudomonadota</taxon>
        <taxon>Alphaproteobacteria</taxon>
        <taxon>Acetobacterales</taxon>
        <taxon>Acetobacteraceae</taxon>
        <taxon>Limobrevibacterium</taxon>
    </lineage>
</organism>
<evidence type="ECO:0000259" key="1">
    <source>
        <dbReference type="Pfam" id="PF13403"/>
    </source>
</evidence>
<dbReference type="InterPro" id="IPR028992">
    <property type="entry name" value="Hedgehog/Intein_dom"/>
</dbReference>
<feature type="domain" description="Hedgehog/Intein (Hint)" evidence="1">
    <location>
        <begin position="1014"/>
        <end position="1152"/>
    </location>
</feature>
<accession>A0AA41YM65</accession>
<keyword evidence="3" id="KW-1185">Reference proteome</keyword>
<reference evidence="2" key="2">
    <citation type="submission" date="2022-10" db="EMBL/GenBank/DDBJ databases">
        <authorList>
            <person name="Trinh H.N."/>
        </authorList>
    </citation>
    <scope>NUCLEOTIDE SEQUENCE</scope>
    <source>
        <strain evidence="2">RN2-1</strain>
    </source>
</reference>
<dbReference type="SUPFAM" id="SSF51294">
    <property type="entry name" value="Hedgehog/intein (Hint) domain"/>
    <property type="match status" value="1"/>
</dbReference>